<feature type="non-terminal residue" evidence="1">
    <location>
        <position position="1"/>
    </location>
</feature>
<feature type="non-terminal residue" evidence="1">
    <location>
        <position position="173"/>
    </location>
</feature>
<sequence length="173" mass="20090">QFWDIVQYDKTVGCYKCQLDEQWFDLTKDTLRDALQITPVNNNKAFSSPSSSDALINFILWGVVNQAHLDYAERIWEEFTQSIHTFIEDKKNPAQHTYGKKKTTLIVIPSIQFTKLIIYHLQRKYKFHPRPDSPLHLPNEEPVLGYLKFSAKGTKSEVFGMPIPCNLITTDIQ</sequence>
<dbReference type="EMBL" id="BKCJ011148512">
    <property type="protein sequence ID" value="GFC94410.1"/>
    <property type="molecule type" value="Genomic_DNA"/>
</dbReference>
<proteinExistence type="predicted"/>
<organism evidence="1">
    <name type="scientific">Tanacetum cinerariifolium</name>
    <name type="common">Dalmatian daisy</name>
    <name type="synonym">Chrysanthemum cinerariifolium</name>
    <dbReference type="NCBI Taxonomy" id="118510"/>
    <lineage>
        <taxon>Eukaryota</taxon>
        <taxon>Viridiplantae</taxon>
        <taxon>Streptophyta</taxon>
        <taxon>Embryophyta</taxon>
        <taxon>Tracheophyta</taxon>
        <taxon>Spermatophyta</taxon>
        <taxon>Magnoliopsida</taxon>
        <taxon>eudicotyledons</taxon>
        <taxon>Gunneridae</taxon>
        <taxon>Pentapetalae</taxon>
        <taxon>asterids</taxon>
        <taxon>campanulids</taxon>
        <taxon>Asterales</taxon>
        <taxon>Asteraceae</taxon>
        <taxon>Asteroideae</taxon>
        <taxon>Anthemideae</taxon>
        <taxon>Anthemidinae</taxon>
        <taxon>Tanacetum</taxon>
    </lineage>
</organism>
<protein>
    <submittedName>
        <fullName evidence="1">E-beta-farnesene synthase</fullName>
    </submittedName>
</protein>
<dbReference type="AlphaFoldDB" id="A0A699SAT6"/>
<name>A0A699SAT6_TANCI</name>
<evidence type="ECO:0000313" key="1">
    <source>
        <dbReference type="EMBL" id="GFC94410.1"/>
    </source>
</evidence>
<reference evidence="1" key="1">
    <citation type="journal article" date="2019" name="Sci. Rep.">
        <title>Draft genome of Tanacetum cinerariifolium, the natural source of mosquito coil.</title>
        <authorList>
            <person name="Yamashiro T."/>
            <person name="Shiraishi A."/>
            <person name="Satake H."/>
            <person name="Nakayama K."/>
        </authorList>
    </citation>
    <scope>NUCLEOTIDE SEQUENCE</scope>
</reference>
<comment type="caution">
    <text evidence="1">The sequence shown here is derived from an EMBL/GenBank/DDBJ whole genome shotgun (WGS) entry which is preliminary data.</text>
</comment>
<accession>A0A699SAT6</accession>
<gene>
    <name evidence="1" type="ORF">Tci_866380</name>
</gene>